<dbReference type="Gene3D" id="6.10.140.530">
    <property type="match status" value="1"/>
</dbReference>
<dbReference type="EMBL" id="JAFCMP010000112">
    <property type="protein sequence ID" value="KAG5186455.1"/>
    <property type="molecule type" value="Genomic_DNA"/>
</dbReference>
<dbReference type="GO" id="GO:0005524">
    <property type="term" value="F:ATP binding"/>
    <property type="evidence" value="ECO:0007669"/>
    <property type="project" value="InterPro"/>
</dbReference>
<keyword evidence="3" id="KW-1185">Reference proteome</keyword>
<accession>A0A835Z7N2</accession>
<proteinExistence type="predicted"/>
<reference evidence="2" key="1">
    <citation type="submission" date="2021-02" db="EMBL/GenBank/DDBJ databases">
        <title>First Annotated Genome of the Yellow-green Alga Tribonema minus.</title>
        <authorList>
            <person name="Mahan K.M."/>
        </authorList>
    </citation>
    <scope>NUCLEOTIDE SEQUENCE</scope>
    <source>
        <strain evidence="2">UTEX B ZZ1240</strain>
    </source>
</reference>
<dbReference type="InterPro" id="IPR006935">
    <property type="entry name" value="Helicase/UvrB_N"/>
</dbReference>
<evidence type="ECO:0000313" key="2">
    <source>
        <dbReference type="EMBL" id="KAG5186455.1"/>
    </source>
</evidence>
<dbReference type="Pfam" id="PF04851">
    <property type="entry name" value="ResIII"/>
    <property type="match status" value="1"/>
</dbReference>
<comment type="caution">
    <text evidence="2">The sequence shown here is derived from an EMBL/GenBank/DDBJ whole genome shotgun (WGS) entry which is preliminary data.</text>
</comment>
<dbReference type="InterPro" id="IPR014001">
    <property type="entry name" value="Helicase_ATP-bd"/>
</dbReference>
<dbReference type="InterPro" id="IPR027417">
    <property type="entry name" value="P-loop_NTPase"/>
</dbReference>
<dbReference type="Gene3D" id="3.40.50.300">
    <property type="entry name" value="P-loop containing nucleotide triphosphate hydrolases"/>
    <property type="match status" value="2"/>
</dbReference>
<organism evidence="2 3">
    <name type="scientific">Tribonema minus</name>
    <dbReference type="NCBI Taxonomy" id="303371"/>
    <lineage>
        <taxon>Eukaryota</taxon>
        <taxon>Sar</taxon>
        <taxon>Stramenopiles</taxon>
        <taxon>Ochrophyta</taxon>
        <taxon>PX clade</taxon>
        <taxon>Xanthophyceae</taxon>
        <taxon>Tribonematales</taxon>
        <taxon>Tribonemataceae</taxon>
        <taxon>Tribonema</taxon>
    </lineage>
</organism>
<evidence type="ECO:0000313" key="3">
    <source>
        <dbReference type="Proteomes" id="UP000664859"/>
    </source>
</evidence>
<dbReference type="GO" id="GO:0003677">
    <property type="term" value="F:DNA binding"/>
    <property type="evidence" value="ECO:0007669"/>
    <property type="project" value="InterPro"/>
</dbReference>
<dbReference type="SUPFAM" id="SSF52540">
    <property type="entry name" value="P-loop containing nucleoside triphosphate hydrolases"/>
    <property type="match status" value="1"/>
</dbReference>
<protein>
    <recommendedName>
        <fullName evidence="1">Helicase ATP-binding domain-containing protein</fullName>
    </recommendedName>
</protein>
<dbReference type="Proteomes" id="UP000664859">
    <property type="component" value="Unassembled WGS sequence"/>
</dbReference>
<sequence>MTNDNVKRSKPQLSWQRVQDIYIKIGHTLNENIKRVYGFFEAPLELLVASGAYLTYREAIQARILGGQKPGYEIGIDGIVIYMIQGLIFYRFLQVKHYANALDCNAIATFMGAITLAREKVELGTSLLCITSTATDLVGRLARPYNYKIVSMSEHQLLSREAEMDETTDAKLPTKSINDLEPRGYQLETVDMVMKAYGDCVPTCIIGHPPGCGKTFTLMLAAEQLFDGLAIRNIILACPGRTAASQAFALFKKYIEDNAEVILVSMDGKTDVEFEHHYDEGEKVKHRLYITTFTSFNAVVDAMTDCMNHDNTVFFVDEAHYPCVEELVVPVIEKNMLVVLVSGTSAYISPYLQCNDEYRCAMLLKEAEDRGLVTTQDYYFPAYLDDTPFADVPKAFAKFAATVFVRRGSNRSLVYCNSIEPARIVVEAIVEELKRLSFTAKFELIIGTTPHSRRAEIIRWIEGGPVSEYRGIVSVQTLNDSFDCPCINGIAIMGIGNHATFIQRVYRGNRTYPGKDSCTIAVFSTPEEIATVFPDTYIERAQRVHCISDDLFEETTQRDTKATTAARASVMKIVEDHVNGVTLLNWNPSCWLPLLKDFIDTHGFKQLKQITKHKGRSLGDWYHRQLSRYRAGQLSDTETAELEEAGVMFATIKFKMVQVSFADKLRIIKQVNEAGVKDTVFNGHNVASWTRHWRSKKDRLTSDQIAALDAIGFEWNPRDALFEAQIRAYRTAKENGVKKGTQEYMFKTNVRRALRGNPLASMRIDRRRYQMLLDAGVIAEGEFPVPARLNECLQRIDAVYPVTVRLPDGSVINEKMHFEECVYDVIKRVVNQYYPERSWNTFELYNSLGEQVYKRDNVKCNTDDVLQLVDVPKLYSRECPSLQYGGEATRLTFLAEGLRTVFTVNRHNSVGYNQRLLSVMFEAMPKQQIWLCNKRILEADDTLKSLRDSDTIYVLDNQ</sequence>
<dbReference type="GO" id="GO:0016787">
    <property type="term" value="F:hydrolase activity"/>
    <property type="evidence" value="ECO:0007669"/>
    <property type="project" value="InterPro"/>
</dbReference>
<dbReference type="SMART" id="SM00487">
    <property type="entry name" value="DEXDc"/>
    <property type="match status" value="1"/>
</dbReference>
<dbReference type="AlphaFoldDB" id="A0A835Z7N2"/>
<name>A0A835Z7N2_9STRA</name>
<feature type="domain" description="Helicase ATP-binding" evidence="1">
    <location>
        <begin position="178"/>
        <end position="370"/>
    </location>
</feature>
<evidence type="ECO:0000259" key="1">
    <source>
        <dbReference type="SMART" id="SM00487"/>
    </source>
</evidence>
<gene>
    <name evidence="2" type="ORF">JKP88DRAFT_241063</name>
</gene>